<dbReference type="InterPro" id="IPR019734">
    <property type="entry name" value="TPR_rpt"/>
</dbReference>
<dbReference type="PANTHER" id="PTHR44943">
    <property type="entry name" value="CELLULOSE SYNTHASE OPERON PROTEIN C"/>
    <property type="match status" value="1"/>
</dbReference>
<dbReference type="RefSeq" id="WP_073204921.1">
    <property type="nucleotide sequence ID" value="NZ_FRBD01000003.1"/>
</dbReference>
<gene>
    <name evidence="4" type="ORF">SAMN05216463_103100</name>
</gene>
<dbReference type="Proteomes" id="UP000184130">
    <property type="component" value="Unassembled WGS sequence"/>
</dbReference>
<keyword evidence="1" id="KW-0677">Repeat</keyword>
<evidence type="ECO:0000313" key="5">
    <source>
        <dbReference type="Proteomes" id="UP000184130"/>
    </source>
</evidence>
<dbReference type="AlphaFoldDB" id="A0A1M6SBW9"/>
<evidence type="ECO:0000256" key="1">
    <source>
        <dbReference type="ARBA" id="ARBA00022737"/>
    </source>
</evidence>
<dbReference type="Pfam" id="PF14559">
    <property type="entry name" value="TPR_19"/>
    <property type="match status" value="1"/>
</dbReference>
<dbReference type="OrthoDB" id="1047513at2"/>
<dbReference type="PROSITE" id="PS50005">
    <property type="entry name" value="TPR"/>
    <property type="match status" value="1"/>
</dbReference>
<evidence type="ECO:0000313" key="4">
    <source>
        <dbReference type="EMBL" id="SHK42231.1"/>
    </source>
</evidence>
<sequence length="419" mass="49371">MPEIKKETMENYLQLARDAVKQKDYDTATDHLISVLQFDSSNSEAFGIMGDMAFYKKDLNTAEGYYLRRLELTPESYEAHKDMGRLYLERCEYDSAIEEFKTALQCDKDHGDPYLYIASIYYNLGRYDEAYEWLYRQVFELKAEQPQSDRDLYNQAYYGVSYAISQNKSIDELDDLIGQMESKYNVTISTQLVVNPDAPLMPFRKTGERSYEIDYDLDSGDKFYEVLSSLLLLDNHLGGEHFDFHHFLMPTEEGREQFEAMTRNTMDADSTLSMADLLNYLVVDIRTSLIRIYTDEVMHITPEFKKYRPVQWLGMGNAIAQSYGYITKLERIHAPRLVIYTHKVLLYLKSVQLFEYFKACDKRIDFTSQLVEHKMGCAIYNEHINMKNQAKRRDWMAFYKSFVNQICPVLRYYVKLEEI</sequence>
<organism evidence="4 5">
    <name type="scientific">Xylanibacter ruminicola</name>
    <name type="common">Prevotella ruminicola</name>
    <dbReference type="NCBI Taxonomy" id="839"/>
    <lineage>
        <taxon>Bacteria</taxon>
        <taxon>Pseudomonadati</taxon>
        <taxon>Bacteroidota</taxon>
        <taxon>Bacteroidia</taxon>
        <taxon>Bacteroidales</taxon>
        <taxon>Prevotellaceae</taxon>
        <taxon>Xylanibacter</taxon>
    </lineage>
</organism>
<accession>A0A1M6SBW9</accession>
<dbReference type="EMBL" id="FRBD01000003">
    <property type="protein sequence ID" value="SHK42231.1"/>
    <property type="molecule type" value="Genomic_DNA"/>
</dbReference>
<name>A0A1M6SBW9_XYLRU</name>
<keyword evidence="2 3" id="KW-0802">TPR repeat</keyword>
<dbReference type="SMART" id="SM00028">
    <property type="entry name" value="TPR"/>
    <property type="match status" value="4"/>
</dbReference>
<evidence type="ECO:0000256" key="2">
    <source>
        <dbReference type="ARBA" id="ARBA00022803"/>
    </source>
</evidence>
<dbReference type="SUPFAM" id="SSF48452">
    <property type="entry name" value="TPR-like"/>
    <property type="match status" value="1"/>
</dbReference>
<reference evidence="4 5" key="1">
    <citation type="submission" date="2016-11" db="EMBL/GenBank/DDBJ databases">
        <authorList>
            <person name="Jaros S."/>
            <person name="Januszkiewicz K."/>
            <person name="Wedrychowicz H."/>
        </authorList>
    </citation>
    <scope>NUCLEOTIDE SEQUENCE [LARGE SCALE GENOMIC DNA]</scope>
    <source>
        <strain evidence="4 5">KHT3</strain>
    </source>
</reference>
<dbReference type="InterPro" id="IPR011990">
    <property type="entry name" value="TPR-like_helical_dom_sf"/>
</dbReference>
<dbReference type="PANTHER" id="PTHR44943:SF8">
    <property type="entry name" value="TPR REPEAT-CONTAINING PROTEIN MJ0263"/>
    <property type="match status" value="1"/>
</dbReference>
<protein>
    <submittedName>
        <fullName evidence="4">Tetratricopeptide repeat-containing protein</fullName>
    </submittedName>
</protein>
<proteinExistence type="predicted"/>
<evidence type="ECO:0000256" key="3">
    <source>
        <dbReference type="PROSITE-ProRule" id="PRU00339"/>
    </source>
</evidence>
<dbReference type="InterPro" id="IPR051685">
    <property type="entry name" value="Ycf3/AcsC/BcsC/TPR_MFPF"/>
</dbReference>
<feature type="repeat" description="TPR" evidence="3">
    <location>
        <begin position="77"/>
        <end position="110"/>
    </location>
</feature>
<dbReference type="Gene3D" id="1.25.40.10">
    <property type="entry name" value="Tetratricopeptide repeat domain"/>
    <property type="match status" value="1"/>
</dbReference>